<dbReference type="KEGG" id="bhy:BHWA1_00132"/>
<dbReference type="InterPro" id="IPR038770">
    <property type="entry name" value="Na+/solute_symporter_sf"/>
</dbReference>
<keyword evidence="7" id="KW-1185">Reference proteome</keyword>
<keyword evidence="4 5" id="KW-0472">Membrane</keyword>
<sequence length="315" mass="33842">MIKMKTLKQISNFFGKYMAVIVLIVAAVSLFFPKTVSFIKTSYVNYLLMIVMFGMGLTLKLEDFKVVFTRPKDIIIGAIAQFTIMPLLAFLLSLVFKLPPELAVGVILVGTCPGGTSSNVMTYLAKGDVALSVGMTSVSTILAPFATPLLTLLYAGQKVDVNAVSMFVSIVQVVILPIALGFIINKFFYKFTNSIKEILPLISVLAIVAIVAAVVSANSQRLMQVGYLVIIVVVLHNCLGYLLGYLLGKLFRLNNAKCKAVSIEVGMQNSGLATSLAATHFASMALATVPGAIFSVWHNISGSIVANIMASKIKD</sequence>
<reference evidence="6 7" key="1">
    <citation type="journal article" date="2009" name="PLoS ONE">
        <title>Genome sequence of the pathogenic intestinal spirochete Brachyspira hyodysenteriae reveals adaptations to its lifestyle in the porcine large intestine.</title>
        <authorList>
            <person name="Bellgard M.I."/>
            <person name="Wanchanthuek P."/>
            <person name="La T."/>
            <person name="Ryan K."/>
            <person name="Moolhuijzen P."/>
            <person name="Albertyn Z."/>
            <person name="Shaban B."/>
            <person name="Motro Y."/>
            <person name="Dunn D.S."/>
            <person name="Schibeci D."/>
            <person name="Hunter A."/>
            <person name="Barrero R."/>
            <person name="Phillips N.D."/>
            <person name="Hampson D.J."/>
        </authorList>
    </citation>
    <scope>NUCLEOTIDE SEQUENCE [LARGE SCALE GENOMIC DNA]</scope>
    <source>
        <strain evidence="7">ATCC 49526 / WA1</strain>
    </source>
</reference>
<dbReference type="Gene3D" id="1.20.1530.20">
    <property type="match status" value="1"/>
</dbReference>
<gene>
    <name evidence="6" type="ordered locus">BHWA1_00132</name>
</gene>
<feature type="transmembrane region" description="Helical" evidence="5">
    <location>
        <begin position="225"/>
        <end position="247"/>
    </location>
</feature>
<evidence type="ECO:0000256" key="5">
    <source>
        <dbReference type="SAM" id="Phobius"/>
    </source>
</evidence>
<feature type="transmembrane region" description="Helical" evidence="5">
    <location>
        <begin position="131"/>
        <end position="155"/>
    </location>
</feature>
<evidence type="ECO:0000256" key="4">
    <source>
        <dbReference type="ARBA" id="ARBA00023136"/>
    </source>
</evidence>
<feature type="transmembrane region" description="Helical" evidence="5">
    <location>
        <begin position="44"/>
        <end position="62"/>
    </location>
</feature>
<dbReference type="InterPro" id="IPR002657">
    <property type="entry name" value="BilAc:Na_symport/Acr3"/>
</dbReference>
<comment type="subcellular location">
    <subcellularLocation>
        <location evidence="1">Membrane</location>
        <topology evidence="1">Multi-pass membrane protein</topology>
    </subcellularLocation>
</comment>
<proteinExistence type="predicted"/>
<protein>
    <submittedName>
        <fullName evidence="6">Transporter</fullName>
    </submittedName>
</protein>
<dbReference type="AlphaFoldDB" id="A0A3B6V8E4"/>
<dbReference type="PANTHER" id="PTHR10361">
    <property type="entry name" value="SODIUM-BILE ACID COTRANSPORTER"/>
    <property type="match status" value="1"/>
</dbReference>
<evidence type="ECO:0000313" key="7">
    <source>
        <dbReference type="Proteomes" id="UP000001803"/>
    </source>
</evidence>
<evidence type="ECO:0000313" key="6">
    <source>
        <dbReference type="EMBL" id="ACN82635.1"/>
    </source>
</evidence>
<feature type="transmembrane region" description="Helical" evidence="5">
    <location>
        <begin position="198"/>
        <end position="219"/>
    </location>
</feature>
<keyword evidence="2 5" id="KW-0812">Transmembrane</keyword>
<feature type="transmembrane region" description="Helical" evidence="5">
    <location>
        <begin position="167"/>
        <end position="189"/>
    </location>
</feature>
<evidence type="ECO:0000256" key="2">
    <source>
        <dbReference type="ARBA" id="ARBA00022692"/>
    </source>
</evidence>
<evidence type="ECO:0000256" key="1">
    <source>
        <dbReference type="ARBA" id="ARBA00004141"/>
    </source>
</evidence>
<dbReference type="STRING" id="565034.BHWA1_00132"/>
<dbReference type="Proteomes" id="UP000001803">
    <property type="component" value="Chromosome"/>
</dbReference>
<dbReference type="PANTHER" id="PTHR10361:SF28">
    <property type="entry name" value="P3 PROTEIN-RELATED"/>
    <property type="match status" value="1"/>
</dbReference>
<dbReference type="Pfam" id="PF01758">
    <property type="entry name" value="SBF"/>
    <property type="match status" value="1"/>
</dbReference>
<evidence type="ECO:0000256" key="3">
    <source>
        <dbReference type="ARBA" id="ARBA00022989"/>
    </source>
</evidence>
<name>A0A3B6V8E4_BRAHW</name>
<keyword evidence="3 5" id="KW-1133">Transmembrane helix</keyword>
<dbReference type="GO" id="GO:0016020">
    <property type="term" value="C:membrane"/>
    <property type="evidence" value="ECO:0007669"/>
    <property type="project" value="UniProtKB-SubCell"/>
</dbReference>
<accession>A0A3B6V8E4</accession>
<organism evidence="6 7">
    <name type="scientific">Brachyspira hyodysenteriae (strain ATCC 49526 / WA1)</name>
    <dbReference type="NCBI Taxonomy" id="565034"/>
    <lineage>
        <taxon>Bacteria</taxon>
        <taxon>Pseudomonadati</taxon>
        <taxon>Spirochaetota</taxon>
        <taxon>Spirochaetia</taxon>
        <taxon>Brachyspirales</taxon>
        <taxon>Brachyspiraceae</taxon>
        <taxon>Brachyspira</taxon>
    </lineage>
</organism>
<feature type="transmembrane region" description="Helical" evidence="5">
    <location>
        <begin position="74"/>
        <end position="96"/>
    </location>
</feature>
<dbReference type="InterPro" id="IPR004710">
    <property type="entry name" value="Bilac:Na_transpt"/>
</dbReference>
<feature type="transmembrane region" description="Helical" evidence="5">
    <location>
        <begin position="12"/>
        <end position="32"/>
    </location>
</feature>
<dbReference type="EMBL" id="CP001357">
    <property type="protein sequence ID" value="ACN82635.1"/>
    <property type="molecule type" value="Genomic_DNA"/>
</dbReference>